<feature type="region of interest" description="Disordered" evidence="1">
    <location>
        <begin position="1"/>
        <end position="20"/>
    </location>
</feature>
<keyword evidence="2" id="KW-1133">Transmembrane helix</keyword>
<accession>A0A1G7CI41</accession>
<sequence length="218" mass="22612">MIYGVAMQPASAPRTPANAPRPGRRWYVAAAVLPVVTTVLGVVLGVHALRDAVDAVDTGHRFAGGDTVTLRLDPAHGKSIWIRDRGPSSRQSCDISGPGESALTDPGIDVFLTRKETWNPLFGIDVSQAGEYRVTCSSRGGPSQYALGEAGGLLTLGGRLFPALLLPVVGLFAGLVLALVTGLRRRGHRRRLSAARPGSGAGRPAEPVVAPGGGSGRP</sequence>
<name>A0A1G7CI41_9ACTN</name>
<keyword evidence="2" id="KW-0472">Membrane</keyword>
<keyword evidence="2" id="KW-0812">Transmembrane</keyword>
<feature type="region of interest" description="Disordered" evidence="1">
    <location>
        <begin position="189"/>
        <end position="218"/>
    </location>
</feature>
<feature type="transmembrane region" description="Helical" evidence="2">
    <location>
        <begin position="26"/>
        <end position="49"/>
    </location>
</feature>
<evidence type="ECO:0000256" key="2">
    <source>
        <dbReference type="SAM" id="Phobius"/>
    </source>
</evidence>
<feature type="compositionally biased region" description="Low complexity" evidence="1">
    <location>
        <begin position="194"/>
        <end position="205"/>
    </location>
</feature>
<dbReference type="Proteomes" id="UP000198614">
    <property type="component" value="Unassembled WGS sequence"/>
</dbReference>
<dbReference type="AlphaFoldDB" id="A0A1G7CI41"/>
<gene>
    <name evidence="3" type="ORF">SAMN05216260_101534</name>
</gene>
<evidence type="ECO:0000256" key="1">
    <source>
        <dbReference type="SAM" id="MobiDB-lite"/>
    </source>
</evidence>
<organism evidence="3 4">
    <name type="scientific">Streptomyces griseoaurantiacus</name>
    <dbReference type="NCBI Taxonomy" id="68213"/>
    <lineage>
        <taxon>Bacteria</taxon>
        <taxon>Bacillati</taxon>
        <taxon>Actinomycetota</taxon>
        <taxon>Actinomycetes</taxon>
        <taxon>Kitasatosporales</taxon>
        <taxon>Streptomycetaceae</taxon>
        <taxon>Streptomyces</taxon>
        <taxon>Streptomyces aurantiacus group</taxon>
    </lineage>
</organism>
<evidence type="ECO:0000313" key="3">
    <source>
        <dbReference type="EMBL" id="SDE39028.1"/>
    </source>
</evidence>
<evidence type="ECO:0008006" key="5">
    <source>
        <dbReference type="Google" id="ProtNLM"/>
    </source>
</evidence>
<proteinExistence type="predicted"/>
<dbReference type="EMBL" id="FNAX01000001">
    <property type="protein sequence ID" value="SDE39028.1"/>
    <property type="molecule type" value="Genomic_DNA"/>
</dbReference>
<reference evidence="3 4" key="1">
    <citation type="submission" date="2016-10" db="EMBL/GenBank/DDBJ databases">
        <authorList>
            <person name="de Groot N.N."/>
        </authorList>
    </citation>
    <scope>NUCLEOTIDE SEQUENCE [LARGE SCALE GENOMIC DNA]</scope>
    <source>
        <strain evidence="3 4">CGMCC 4.1859</strain>
    </source>
</reference>
<feature type="transmembrane region" description="Helical" evidence="2">
    <location>
        <begin position="160"/>
        <end position="183"/>
    </location>
</feature>
<protein>
    <recommendedName>
        <fullName evidence="5">Serine/arginine repetitive matrix protein 2</fullName>
    </recommendedName>
</protein>
<evidence type="ECO:0000313" key="4">
    <source>
        <dbReference type="Proteomes" id="UP000198614"/>
    </source>
</evidence>